<dbReference type="AlphaFoldDB" id="A0A0R2NRS3"/>
<proteinExistence type="predicted"/>
<keyword evidence="3" id="KW-1185">Reference proteome</keyword>
<reference evidence="2 3" key="1">
    <citation type="journal article" date="2015" name="Genome Announc.">
        <title>Expanding the biotechnology potential of lactobacilli through comparative genomics of 213 strains and associated genera.</title>
        <authorList>
            <person name="Sun Z."/>
            <person name="Harris H.M."/>
            <person name="McCann A."/>
            <person name="Guo C."/>
            <person name="Argimon S."/>
            <person name="Zhang W."/>
            <person name="Yang X."/>
            <person name="Jeffery I.B."/>
            <person name="Cooney J.C."/>
            <person name="Kagawa T.F."/>
            <person name="Liu W."/>
            <person name="Song Y."/>
            <person name="Salvetti E."/>
            <person name="Wrobel A."/>
            <person name="Rasinkangas P."/>
            <person name="Parkhill J."/>
            <person name="Rea M.C."/>
            <person name="O'Sullivan O."/>
            <person name="Ritari J."/>
            <person name="Douillard F.P."/>
            <person name="Paul Ross R."/>
            <person name="Yang R."/>
            <person name="Briner A.E."/>
            <person name="Felis G.E."/>
            <person name="de Vos W.M."/>
            <person name="Barrangou R."/>
            <person name="Klaenhammer T.R."/>
            <person name="Caufield P.W."/>
            <person name="Cui Y."/>
            <person name="Zhang H."/>
            <person name="O'Toole P.W."/>
        </authorList>
    </citation>
    <scope>NUCLEOTIDE SEQUENCE [LARGE SCALE GENOMIC DNA]</scope>
    <source>
        <strain evidence="2 3">DSM 21115</strain>
    </source>
</reference>
<evidence type="ECO:0000313" key="3">
    <source>
        <dbReference type="Proteomes" id="UP000050920"/>
    </source>
</evidence>
<gene>
    <name evidence="2" type="ORF">DY78_GL002441</name>
</gene>
<name>A0A0R2NRS3_9LACO</name>
<evidence type="ECO:0000313" key="2">
    <source>
        <dbReference type="EMBL" id="KRO28366.1"/>
    </source>
</evidence>
<evidence type="ECO:0000256" key="1">
    <source>
        <dbReference type="SAM" id="MobiDB-lite"/>
    </source>
</evidence>
<dbReference type="Proteomes" id="UP000050920">
    <property type="component" value="Unassembled WGS sequence"/>
</dbReference>
<organism evidence="2 3">
    <name type="scientific">Lactiplantibacillus fabifermentans DSM 21115</name>
    <dbReference type="NCBI Taxonomy" id="1413187"/>
    <lineage>
        <taxon>Bacteria</taxon>
        <taxon>Bacillati</taxon>
        <taxon>Bacillota</taxon>
        <taxon>Bacilli</taxon>
        <taxon>Lactobacillales</taxon>
        <taxon>Lactobacillaceae</taxon>
        <taxon>Lactiplantibacillus</taxon>
    </lineage>
</organism>
<comment type="caution">
    <text evidence="2">The sequence shown here is derived from an EMBL/GenBank/DDBJ whole genome shotgun (WGS) entry which is preliminary data.</text>
</comment>
<accession>A0A0R2NRS3</accession>
<feature type="region of interest" description="Disordered" evidence="1">
    <location>
        <begin position="34"/>
        <end position="55"/>
    </location>
</feature>
<dbReference type="EMBL" id="AYGX02000045">
    <property type="protein sequence ID" value="KRO28366.1"/>
    <property type="molecule type" value="Genomic_DNA"/>
</dbReference>
<sequence length="55" mass="5995">MQVALTESVFIPFIPRTSFETWFVASKAKFKTASQAGTGPHSGWNDGQLAAPIIR</sequence>
<protein>
    <submittedName>
        <fullName evidence="2">Uncharacterized protein</fullName>
    </submittedName>
</protein>